<keyword evidence="3" id="KW-1185">Reference proteome</keyword>
<evidence type="ECO:0000313" key="2">
    <source>
        <dbReference type="EMBL" id="CAL1378615.1"/>
    </source>
</evidence>
<accession>A0AAV2DYG1</accession>
<proteinExistence type="predicted"/>
<reference evidence="2 3" key="1">
    <citation type="submission" date="2024-04" db="EMBL/GenBank/DDBJ databases">
        <authorList>
            <person name="Fracassetti M."/>
        </authorList>
    </citation>
    <scope>NUCLEOTIDE SEQUENCE [LARGE SCALE GENOMIC DNA]</scope>
</reference>
<dbReference type="Proteomes" id="UP001497516">
    <property type="component" value="Chromosome 3"/>
</dbReference>
<feature type="compositionally biased region" description="Polar residues" evidence="1">
    <location>
        <begin position="40"/>
        <end position="54"/>
    </location>
</feature>
<dbReference type="EMBL" id="OZ034816">
    <property type="protein sequence ID" value="CAL1378615.1"/>
    <property type="molecule type" value="Genomic_DNA"/>
</dbReference>
<feature type="compositionally biased region" description="Basic and acidic residues" evidence="1">
    <location>
        <begin position="1"/>
        <end position="12"/>
    </location>
</feature>
<organism evidence="2 3">
    <name type="scientific">Linum trigynum</name>
    <dbReference type="NCBI Taxonomy" id="586398"/>
    <lineage>
        <taxon>Eukaryota</taxon>
        <taxon>Viridiplantae</taxon>
        <taxon>Streptophyta</taxon>
        <taxon>Embryophyta</taxon>
        <taxon>Tracheophyta</taxon>
        <taxon>Spermatophyta</taxon>
        <taxon>Magnoliopsida</taxon>
        <taxon>eudicotyledons</taxon>
        <taxon>Gunneridae</taxon>
        <taxon>Pentapetalae</taxon>
        <taxon>rosids</taxon>
        <taxon>fabids</taxon>
        <taxon>Malpighiales</taxon>
        <taxon>Linaceae</taxon>
        <taxon>Linum</taxon>
    </lineage>
</organism>
<feature type="region of interest" description="Disordered" evidence="1">
    <location>
        <begin position="1"/>
        <end position="92"/>
    </location>
</feature>
<sequence>MELGKLGRKEEGGEPTITPLPPTSRPPLHCHLPDNPSPTPRATTCGSEAASFSLSLRPGPDLVDDQIAASDSPSHPGRLPPSRVSPAATDSSAVLRACHQKTEQKHKNGQCIHFRFVV</sequence>
<dbReference type="AlphaFoldDB" id="A0AAV2DYG1"/>
<evidence type="ECO:0000256" key="1">
    <source>
        <dbReference type="SAM" id="MobiDB-lite"/>
    </source>
</evidence>
<evidence type="ECO:0000313" key="3">
    <source>
        <dbReference type="Proteomes" id="UP001497516"/>
    </source>
</evidence>
<gene>
    <name evidence="2" type="ORF">LTRI10_LOCUS20187</name>
</gene>
<name>A0AAV2DYG1_9ROSI</name>
<protein>
    <submittedName>
        <fullName evidence="2">Uncharacterized protein</fullName>
    </submittedName>
</protein>